<reference evidence="10" key="1">
    <citation type="submission" date="2020-06" db="EMBL/GenBank/DDBJ databases">
        <title>WGS assembly of Ceratodon purpureus strain R40.</title>
        <authorList>
            <person name="Carey S.B."/>
            <person name="Jenkins J."/>
            <person name="Shu S."/>
            <person name="Lovell J.T."/>
            <person name="Sreedasyam A."/>
            <person name="Maumus F."/>
            <person name="Tiley G.P."/>
            <person name="Fernandez-Pozo N."/>
            <person name="Barry K."/>
            <person name="Chen C."/>
            <person name="Wang M."/>
            <person name="Lipzen A."/>
            <person name="Daum C."/>
            <person name="Saski C.A."/>
            <person name="Payton A.C."/>
            <person name="Mcbreen J.C."/>
            <person name="Conrad R.E."/>
            <person name="Kollar L.M."/>
            <person name="Olsson S."/>
            <person name="Huttunen S."/>
            <person name="Landis J.B."/>
            <person name="Wickett N.J."/>
            <person name="Johnson M.G."/>
            <person name="Rensing S.A."/>
            <person name="Grimwood J."/>
            <person name="Schmutz J."/>
            <person name="Mcdaniel S.F."/>
        </authorList>
    </citation>
    <scope>NUCLEOTIDE SEQUENCE</scope>
    <source>
        <strain evidence="10">R40</strain>
    </source>
</reference>
<keyword evidence="6 7" id="KW-0505">Motor protein</keyword>
<keyword evidence="5" id="KW-0175">Coiled coil</keyword>
<comment type="similarity">
    <text evidence="7 8">Belongs to the TRAFAC class myosin-kinesin ATPase superfamily. Kinesin family.</text>
</comment>
<dbReference type="InterPro" id="IPR027417">
    <property type="entry name" value="P-loop_NTPase"/>
</dbReference>
<dbReference type="InterPro" id="IPR019821">
    <property type="entry name" value="Kinesin_motor_CS"/>
</dbReference>
<protein>
    <recommendedName>
        <fullName evidence="8">Kinesin-like protein</fullName>
    </recommendedName>
</protein>
<evidence type="ECO:0000259" key="9">
    <source>
        <dbReference type="PROSITE" id="PS50067"/>
    </source>
</evidence>
<dbReference type="Gene3D" id="3.40.850.10">
    <property type="entry name" value="Kinesin motor domain"/>
    <property type="match status" value="1"/>
</dbReference>
<dbReference type="PROSITE" id="PS00411">
    <property type="entry name" value="KINESIN_MOTOR_1"/>
    <property type="match status" value="1"/>
</dbReference>
<dbReference type="InterPro" id="IPR001752">
    <property type="entry name" value="Kinesin_motor_dom"/>
</dbReference>
<dbReference type="GO" id="GO:0007018">
    <property type="term" value="P:microtubule-based movement"/>
    <property type="evidence" value="ECO:0007669"/>
    <property type="project" value="InterPro"/>
</dbReference>
<dbReference type="Proteomes" id="UP000822688">
    <property type="component" value="Chromosome 1"/>
</dbReference>
<evidence type="ECO:0000256" key="2">
    <source>
        <dbReference type="ARBA" id="ARBA00022701"/>
    </source>
</evidence>
<keyword evidence="11" id="KW-1185">Reference proteome</keyword>
<keyword evidence="2 8" id="KW-0493">Microtubule</keyword>
<dbReference type="GO" id="GO:0005524">
    <property type="term" value="F:ATP binding"/>
    <property type="evidence" value="ECO:0007669"/>
    <property type="project" value="UniProtKB-UniRule"/>
</dbReference>
<dbReference type="InterPro" id="IPR036961">
    <property type="entry name" value="Kinesin_motor_dom_sf"/>
</dbReference>
<dbReference type="GO" id="GO:0003777">
    <property type="term" value="F:microtubule motor activity"/>
    <property type="evidence" value="ECO:0007669"/>
    <property type="project" value="InterPro"/>
</dbReference>
<evidence type="ECO:0000256" key="3">
    <source>
        <dbReference type="ARBA" id="ARBA00022741"/>
    </source>
</evidence>
<dbReference type="InterPro" id="IPR027640">
    <property type="entry name" value="Kinesin-like_fam"/>
</dbReference>
<keyword evidence="4 7" id="KW-0067">ATP-binding</keyword>
<dbReference type="Pfam" id="PF00225">
    <property type="entry name" value="Kinesin"/>
    <property type="match status" value="1"/>
</dbReference>
<name>A0A8T0JAJ9_CERPU</name>
<accession>A0A8T0JAJ9</accession>
<evidence type="ECO:0000256" key="7">
    <source>
        <dbReference type="PROSITE-ProRule" id="PRU00283"/>
    </source>
</evidence>
<evidence type="ECO:0000313" key="11">
    <source>
        <dbReference type="Proteomes" id="UP000822688"/>
    </source>
</evidence>
<feature type="binding site" evidence="7">
    <location>
        <begin position="99"/>
        <end position="106"/>
    </location>
    <ligand>
        <name>ATP</name>
        <dbReference type="ChEBI" id="CHEBI:30616"/>
    </ligand>
</feature>
<dbReference type="PANTHER" id="PTHR47968:SF62">
    <property type="entry name" value="KINESIN FAMILY MEMBER 5A"/>
    <property type="match status" value="1"/>
</dbReference>
<dbReference type="SMART" id="SM00129">
    <property type="entry name" value="KISc"/>
    <property type="match status" value="1"/>
</dbReference>
<comment type="caution">
    <text evidence="10">The sequence shown here is derived from an EMBL/GenBank/DDBJ whole genome shotgun (WGS) entry which is preliminary data.</text>
</comment>
<dbReference type="SUPFAM" id="SSF52540">
    <property type="entry name" value="P-loop containing nucleoside triphosphate hydrolases"/>
    <property type="match status" value="1"/>
</dbReference>
<organism evidence="10 11">
    <name type="scientific">Ceratodon purpureus</name>
    <name type="common">Fire moss</name>
    <name type="synonym">Dicranum purpureum</name>
    <dbReference type="NCBI Taxonomy" id="3225"/>
    <lineage>
        <taxon>Eukaryota</taxon>
        <taxon>Viridiplantae</taxon>
        <taxon>Streptophyta</taxon>
        <taxon>Embryophyta</taxon>
        <taxon>Bryophyta</taxon>
        <taxon>Bryophytina</taxon>
        <taxon>Bryopsida</taxon>
        <taxon>Dicranidae</taxon>
        <taxon>Pseudoditrichales</taxon>
        <taxon>Ditrichaceae</taxon>
        <taxon>Ceratodon</taxon>
    </lineage>
</organism>
<evidence type="ECO:0000256" key="5">
    <source>
        <dbReference type="ARBA" id="ARBA00023054"/>
    </source>
</evidence>
<feature type="domain" description="Kinesin motor" evidence="9">
    <location>
        <begin position="13"/>
        <end position="342"/>
    </location>
</feature>
<gene>
    <name evidence="10" type="ORF">KC19_1G215900</name>
</gene>
<dbReference type="EMBL" id="CM026421">
    <property type="protein sequence ID" value="KAG0591979.1"/>
    <property type="molecule type" value="Genomic_DNA"/>
</dbReference>
<keyword evidence="3 7" id="KW-0547">Nucleotide-binding</keyword>
<evidence type="ECO:0000313" key="10">
    <source>
        <dbReference type="EMBL" id="KAG0591979.1"/>
    </source>
</evidence>
<dbReference type="PANTHER" id="PTHR47968">
    <property type="entry name" value="CENTROMERE PROTEIN E"/>
    <property type="match status" value="1"/>
</dbReference>
<dbReference type="GO" id="GO:0008017">
    <property type="term" value="F:microtubule binding"/>
    <property type="evidence" value="ECO:0007669"/>
    <property type="project" value="InterPro"/>
</dbReference>
<dbReference type="AlphaFoldDB" id="A0A8T0JAJ9"/>
<evidence type="ECO:0000256" key="6">
    <source>
        <dbReference type="ARBA" id="ARBA00023175"/>
    </source>
</evidence>
<dbReference type="PROSITE" id="PS50067">
    <property type="entry name" value="KINESIN_MOTOR_2"/>
    <property type="match status" value="1"/>
</dbReference>
<proteinExistence type="inferred from homology"/>
<dbReference type="PRINTS" id="PR00380">
    <property type="entry name" value="KINESINHEAVY"/>
</dbReference>
<sequence length="391" mass="44698">MPFEFANEEPLSRVKVYVRLRPVQKPSPMIHVDDETGTVIVDVLKSSGGGPPRSTIEQSAFTVDDIIRTTNQQRAFEHCAKEYTDEFLNGYNATIMAFGQVGAGKTYTMAGDTKIHVHRGFIQRAIGQVMEEKRAHPEAGIVVYMSYLEIYEERMYDLLQQRSTDLMIIEENGLIDIRGLAKIRVETEAQAIKWFNEGEKQRSYGQHLLNQQSSRSHTFFTLYMERRVGRFHTEHDTIVAKLTLVDLAGAERLKKTNVERGGRMRKEACTINKSISYLETAIYALRVGQNYVPFRQGKASTLLKESLGGNCKTMIMICLWLEDCFYDETVNSLRFAQKVKFLKTYPFRNKKLDCATATKRRHLQQIANLQQEVALKDALQGRPGLSFDDLT</sequence>
<evidence type="ECO:0000256" key="4">
    <source>
        <dbReference type="ARBA" id="ARBA00022840"/>
    </source>
</evidence>
<evidence type="ECO:0000256" key="8">
    <source>
        <dbReference type="RuleBase" id="RU000394"/>
    </source>
</evidence>
<dbReference type="GO" id="GO:0005874">
    <property type="term" value="C:microtubule"/>
    <property type="evidence" value="ECO:0007669"/>
    <property type="project" value="UniProtKB-KW"/>
</dbReference>
<keyword evidence="1" id="KW-0597">Phosphoprotein</keyword>
<evidence type="ECO:0000256" key="1">
    <source>
        <dbReference type="ARBA" id="ARBA00022553"/>
    </source>
</evidence>